<evidence type="ECO:0000256" key="2">
    <source>
        <dbReference type="PROSITE-ProRule" id="PRU01161"/>
    </source>
</evidence>
<dbReference type="Gene3D" id="3.40.1090.10">
    <property type="entry name" value="Cytosolic phospholipase A2 catalytic domain"/>
    <property type="match status" value="2"/>
</dbReference>
<keyword evidence="2" id="KW-0442">Lipid degradation</keyword>
<feature type="domain" description="PNPLA" evidence="3">
    <location>
        <begin position="5"/>
        <end position="197"/>
    </location>
</feature>
<dbReference type="Proteomes" id="UP000253314">
    <property type="component" value="Unassembled WGS sequence"/>
</dbReference>
<dbReference type="CDD" id="cd07207">
    <property type="entry name" value="Pat_ExoU_VipD_like"/>
    <property type="match status" value="1"/>
</dbReference>
<evidence type="ECO:0000313" key="4">
    <source>
        <dbReference type="EMBL" id="RBW70594.1"/>
    </source>
</evidence>
<reference evidence="4 5" key="1">
    <citation type="submission" date="2018-07" db="EMBL/GenBank/DDBJ databases">
        <title>Lottiidibacillus patelloidae gen. nov., sp. nov., isolated from the intestinal tract of a marine limpet and the reclassification of B. taeanensis BH030017T, B. algicola KMM 3737T and B. hwajinpoensis SW-72T as genus Lottiidibacillus.</title>
        <authorList>
            <person name="Liu R."/>
            <person name="Huang Z."/>
        </authorList>
    </citation>
    <scope>NUCLEOTIDE SEQUENCE [LARGE SCALE GENOMIC DNA]</scope>
    <source>
        <strain evidence="4 5">BH030017</strain>
    </source>
</reference>
<protein>
    <recommendedName>
        <fullName evidence="3">PNPLA domain-containing protein</fullName>
    </recommendedName>
</protein>
<dbReference type="AlphaFoldDB" id="A0A366Y2H3"/>
<comment type="caution">
    <text evidence="4">The sequence shown here is derived from an EMBL/GenBank/DDBJ whole genome shotgun (WGS) entry which is preliminary data.</text>
</comment>
<dbReference type="PANTHER" id="PTHR46394">
    <property type="entry name" value="ANNEXIN"/>
    <property type="match status" value="1"/>
</dbReference>
<dbReference type="GO" id="GO:0016042">
    <property type="term" value="P:lipid catabolic process"/>
    <property type="evidence" value="ECO:0007669"/>
    <property type="project" value="UniProtKB-UniRule"/>
</dbReference>
<dbReference type="OrthoDB" id="9770965at2"/>
<dbReference type="PROSITE" id="PS51635">
    <property type="entry name" value="PNPLA"/>
    <property type="match status" value="1"/>
</dbReference>
<dbReference type="SUPFAM" id="SSF52151">
    <property type="entry name" value="FabD/lysophospholipase-like"/>
    <property type="match status" value="1"/>
</dbReference>
<feature type="active site" description="Nucleophile" evidence="2">
    <location>
        <position position="38"/>
    </location>
</feature>
<dbReference type="InterPro" id="IPR016035">
    <property type="entry name" value="Acyl_Trfase/lysoPLipase"/>
</dbReference>
<keyword evidence="1 2" id="KW-0443">Lipid metabolism</keyword>
<comment type="caution">
    <text evidence="2">Lacks conserved residue(s) required for the propagation of feature annotation.</text>
</comment>
<feature type="short sequence motif" description="DGA/G" evidence="2">
    <location>
        <begin position="184"/>
        <end position="186"/>
    </location>
</feature>
<feature type="short sequence motif" description="GXSXG" evidence="2">
    <location>
        <begin position="36"/>
        <end position="40"/>
    </location>
</feature>
<dbReference type="PANTHER" id="PTHR46394:SF1">
    <property type="entry name" value="PNPLA DOMAIN-CONTAINING PROTEIN"/>
    <property type="match status" value="1"/>
</dbReference>
<dbReference type="InterPro" id="IPR052580">
    <property type="entry name" value="Lipid_Hydrolase"/>
</dbReference>
<feature type="active site" description="Proton acceptor" evidence="2">
    <location>
        <position position="184"/>
    </location>
</feature>
<evidence type="ECO:0000256" key="1">
    <source>
        <dbReference type="ARBA" id="ARBA00023098"/>
    </source>
</evidence>
<dbReference type="GO" id="GO:0016787">
    <property type="term" value="F:hydrolase activity"/>
    <property type="evidence" value="ECO:0007669"/>
    <property type="project" value="UniProtKB-UniRule"/>
</dbReference>
<evidence type="ECO:0000313" key="5">
    <source>
        <dbReference type="Proteomes" id="UP000253314"/>
    </source>
</evidence>
<keyword evidence="5" id="KW-1185">Reference proteome</keyword>
<dbReference type="EMBL" id="QOCW01000004">
    <property type="protein sequence ID" value="RBW70594.1"/>
    <property type="molecule type" value="Genomic_DNA"/>
</dbReference>
<gene>
    <name evidence="4" type="ORF">DS031_06155</name>
</gene>
<proteinExistence type="predicted"/>
<accession>A0A366Y2H3</accession>
<dbReference type="InterPro" id="IPR002641">
    <property type="entry name" value="PNPLA_dom"/>
</dbReference>
<dbReference type="RefSeq" id="WP_113805047.1">
    <property type="nucleotide sequence ID" value="NZ_QOCW01000004.1"/>
</dbReference>
<dbReference type="Pfam" id="PF01734">
    <property type="entry name" value="Patatin"/>
    <property type="match status" value="1"/>
</dbReference>
<name>A0A366Y2H3_9BACI</name>
<sequence length="296" mass="33320">MLVDGVFSGGGVKAIALIGALEVVEKQGITFKRAAGTSGGAIVGSLLMAGYTSSELKKILFQTNLTEFLDEPKSIIPFPFIKWLRLYWKLGMYKGDRLEEWLETLLKKKGIYTFQDLPAGSLKIIASDITTGRLIVLPDDLQNYGVNPGTFSVATAVRMSSGLPYFFEPVPLYNKKAQKSLIVDGGILSNFPLWVFQRKNSPSKRPIIGLQLSSKQHKIQARKIKNAFDLYYALFATMREAHDARYISKHDAKSIIFIPIEKVMTTSFEINKNSIDMLINIGKLRAEKFFKERWMH</sequence>
<evidence type="ECO:0000259" key="3">
    <source>
        <dbReference type="PROSITE" id="PS51635"/>
    </source>
</evidence>
<organism evidence="4 5">
    <name type="scientific">Bacillus taeanensis</name>
    <dbReference type="NCBI Taxonomy" id="273032"/>
    <lineage>
        <taxon>Bacteria</taxon>
        <taxon>Bacillati</taxon>
        <taxon>Bacillota</taxon>
        <taxon>Bacilli</taxon>
        <taxon>Bacillales</taxon>
        <taxon>Bacillaceae</taxon>
        <taxon>Bacillus</taxon>
    </lineage>
</organism>
<keyword evidence="2" id="KW-0378">Hydrolase</keyword>